<comment type="subcellular location">
    <subcellularLocation>
        <location evidence="2">Cell projection</location>
        <location evidence="2">Cilium</location>
    </subcellularLocation>
    <subcellularLocation>
        <location evidence="4">Cytoplasm</location>
        <location evidence="4">Cytoskeleton</location>
        <location evidence="4">Microtubule organizing center</location>
        <location evidence="4">Centrosome</location>
    </subcellularLocation>
    <subcellularLocation>
        <location evidence="3">Cytoplasm</location>
        <location evidence="3">Cytoskeleton</location>
        <location evidence="3">Spindle</location>
    </subcellularLocation>
    <subcellularLocation>
        <location evidence="5">Cytoplasm</location>
        <location evidence="5">Cytosol</location>
    </subcellularLocation>
    <subcellularLocation>
        <location evidence="6">Lysosome membrane</location>
    </subcellularLocation>
    <subcellularLocation>
        <location evidence="1">Nucleus</location>
    </subcellularLocation>
</comment>
<evidence type="ECO:0000256" key="5">
    <source>
        <dbReference type="ARBA" id="ARBA00004514"/>
    </source>
</evidence>
<evidence type="ECO:0000256" key="4">
    <source>
        <dbReference type="ARBA" id="ARBA00004300"/>
    </source>
</evidence>
<dbReference type="GO" id="GO:0005819">
    <property type="term" value="C:spindle"/>
    <property type="evidence" value="ECO:0007669"/>
    <property type="project" value="UniProtKB-SubCell"/>
</dbReference>
<dbReference type="GO" id="GO:0005829">
    <property type="term" value="C:cytosol"/>
    <property type="evidence" value="ECO:0007669"/>
    <property type="project" value="UniProtKB-SubCell"/>
</dbReference>
<comment type="similarity">
    <text evidence="7">Belongs to the folliculin family.</text>
</comment>
<dbReference type="Proteomes" id="UP000614601">
    <property type="component" value="Unassembled WGS sequence"/>
</dbReference>
<evidence type="ECO:0000256" key="7">
    <source>
        <dbReference type="ARBA" id="ARBA00009987"/>
    </source>
</evidence>
<feature type="region of interest" description="Disordered" evidence="16">
    <location>
        <begin position="1"/>
        <end position="40"/>
    </location>
</feature>
<keyword evidence="19" id="KW-1185">Reference proteome</keyword>
<dbReference type="GO" id="GO:0005634">
    <property type="term" value="C:nucleus"/>
    <property type="evidence" value="ECO:0007669"/>
    <property type="project" value="UniProtKB-SubCell"/>
</dbReference>
<keyword evidence="11" id="KW-0472">Membrane</keyword>
<feature type="compositionally biased region" description="Low complexity" evidence="16">
    <location>
        <begin position="17"/>
        <end position="32"/>
    </location>
</feature>
<keyword evidence="10" id="KW-0963">Cytoplasm</keyword>
<dbReference type="GO" id="GO:0000122">
    <property type="term" value="P:negative regulation of transcription by RNA polymerase II"/>
    <property type="evidence" value="ECO:0007669"/>
    <property type="project" value="TreeGrafter"/>
</dbReference>
<dbReference type="InterPro" id="IPR037521">
    <property type="entry name" value="FLCN/SMCR8_DENN"/>
</dbReference>
<evidence type="ECO:0000313" key="19">
    <source>
        <dbReference type="Proteomes" id="UP000614601"/>
    </source>
</evidence>
<evidence type="ECO:0000256" key="9">
    <source>
        <dbReference type="ARBA" id="ARBA00022468"/>
    </source>
</evidence>
<feature type="domain" description="UDENN FLCN/SMCR8-type" evidence="17">
    <location>
        <begin position="67"/>
        <end position="528"/>
    </location>
</feature>
<evidence type="ECO:0000313" key="18">
    <source>
        <dbReference type="EMBL" id="CAD5211544.1"/>
    </source>
</evidence>
<dbReference type="Gene3D" id="1.10.10.1730">
    <property type="entry name" value="Folliculin"/>
    <property type="match status" value="1"/>
</dbReference>
<dbReference type="InterPro" id="IPR032035">
    <property type="entry name" value="Folliculin_DENN"/>
</dbReference>
<keyword evidence="12" id="KW-0206">Cytoskeleton</keyword>
<comment type="caution">
    <text evidence="18">The sequence shown here is derived from an EMBL/GenBank/DDBJ whole genome shotgun (WGS) entry which is preliminary data.</text>
</comment>
<dbReference type="AlphaFoldDB" id="A0A811K870"/>
<dbReference type="GO" id="GO:0005096">
    <property type="term" value="F:GTPase activator activity"/>
    <property type="evidence" value="ECO:0007669"/>
    <property type="project" value="UniProtKB-KW"/>
</dbReference>
<evidence type="ECO:0000256" key="8">
    <source>
        <dbReference type="ARBA" id="ARBA00021824"/>
    </source>
</evidence>
<dbReference type="PROSITE" id="PS51834">
    <property type="entry name" value="DENN_FLCN_SMCR8"/>
    <property type="match status" value="1"/>
</dbReference>
<dbReference type="InterPro" id="IPR037520">
    <property type="entry name" value="Folliculin/SMCR8_longin"/>
</dbReference>
<dbReference type="EMBL" id="CAJFCW020000002">
    <property type="protein sequence ID" value="CAG9093740.1"/>
    <property type="molecule type" value="Genomic_DNA"/>
</dbReference>
<keyword evidence="13" id="KW-0458">Lysosome</keyword>
<dbReference type="PANTHER" id="PTHR31441:SF2">
    <property type="entry name" value="FOLLICULIN"/>
    <property type="match status" value="1"/>
</dbReference>
<dbReference type="InterPro" id="IPR021713">
    <property type="entry name" value="Folliculin"/>
</dbReference>
<reference evidence="18" key="1">
    <citation type="submission" date="2020-09" db="EMBL/GenBank/DDBJ databases">
        <authorList>
            <person name="Kikuchi T."/>
        </authorList>
    </citation>
    <scope>NUCLEOTIDE SEQUENCE</scope>
    <source>
        <strain evidence="18">SH1</strain>
    </source>
</reference>
<evidence type="ECO:0000256" key="3">
    <source>
        <dbReference type="ARBA" id="ARBA00004186"/>
    </source>
</evidence>
<protein>
    <recommendedName>
        <fullName evidence="8">Folliculin</fullName>
    </recommendedName>
</protein>
<dbReference type="EMBL" id="CAJFDH010000002">
    <property type="protein sequence ID" value="CAD5211544.1"/>
    <property type="molecule type" value="Genomic_DNA"/>
</dbReference>
<dbReference type="GO" id="GO:0005813">
    <property type="term" value="C:centrosome"/>
    <property type="evidence" value="ECO:0007669"/>
    <property type="project" value="UniProtKB-SubCell"/>
</dbReference>
<keyword evidence="15" id="KW-0966">Cell projection</keyword>
<dbReference type="Gene3D" id="3.40.50.12430">
    <property type="match status" value="1"/>
</dbReference>
<keyword evidence="14" id="KW-0539">Nucleus</keyword>
<evidence type="ECO:0000256" key="16">
    <source>
        <dbReference type="SAM" id="MobiDB-lite"/>
    </source>
</evidence>
<dbReference type="GO" id="GO:1904263">
    <property type="term" value="P:positive regulation of TORC1 signaling"/>
    <property type="evidence" value="ECO:0007669"/>
    <property type="project" value="TreeGrafter"/>
</dbReference>
<evidence type="ECO:0000256" key="13">
    <source>
        <dbReference type="ARBA" id="ARBA00023228"/>
    </source>
</evidence>
<name>A0A811K870_9BILA</name>
<evidence type="ECO:0000256" key="14">
    <source>
        <dbReference type="ARBA" id="ARBA00023242"/>
    </source>
</evidence>
<evidence type="ECO:0000256" key="10">
    <source>
        <dbReference type="ARBA" id="ARBA00022490"/>
    </source>
</evidence>
<sequence>MTCQPLRSSLLKKDNSSESSSSQSPPLGASSSYLDNGKQPEVYGDADLSADIVDEEARCAACTSFGNGVGIVSNDHEAQTSYVSTQVPINDRVYQLVKQTCVRSLSVEISSPLYVEPTYSINPKVIKSEDFEKEGAVLYGDQENGYTLSYTFKLKDAKARGFQRSYSLVVVSMDHYMLLNNYDYFLNGFAAIITRLQNRAVSVFTMEQDSGGDVALATAVNRIGFLPTTFFPKKFCLDTSRSLTTIVGNNEIYNVLHRQMLYLLRTQTSLLRDTVLEGVPTQDMLVAMERDYHPLDETDVITSFSSEQTVNHIRTLRYLSRRLADMDKEFLTHLIWCLVVGDQLIVRSEDNLTKKLFLFAFAHLLPMGCVKITSNSSVYVDSYKSNLVGCQMDTVIPTEELTAAFVITLKSAADNIVDSIDGFDIVVDNVPKTEKRKPKIVDRYFKTLTDPDINEQVLLSVISSTRSEWLNHAKLVFQLSRQREKIDLDNVLSIVGCTENDSPVLRFFQAGLSQRYKHAVLTTITSSR</sequence>
<evidence type="ECO:0000259" key="17">
    <source>
        <dbReference type="PROSITE" id="PS51834"/>
    </source>
</evidence>
<dbReference type="Pfam" id="PF16692">
    <property type="entry name" value="Folliculin_C"/>
    <property type="match status" value="1"/>
</dbReference>
<dbReference type="PANTHER" id="PTHR31441">
    <property type="entry name" value="FOLLICULIN FAMILY MEMBER"/>
    <property type="match status" value="1"/>
</dbReference>
<evidence type="ECO:0000256" key="12">
    <source>
        <dbReference type="ARBA" id="ARBA00023212"/>
    </source>
</evidence>
<dbReference type="Proteomes" id="UP000783686">
    <property type="component" value="Unassembled WGS sequence"/>
</dbReference>
<organism evidence="18 19">
    <name type="scientific">Bursaphelenchus okinawaensis</name>
    <dbReference type="NCBI Taxonomy" id="465554"/>
    <lineage>
        <taxon>Eukaryota</taxon>
        <taxon>Metazoa</taxon>
        <taxon>Ecdysozoa</taxon>
        <taxon>Nematoda</taxon>
        <taxon>Chromadorea</taxon>
        <taxon>Rhabditida</taxon>
        <taxon>Tylenchina</taxon>
        <taxon>Tylenchomorpha</taxon>
        <taxon>Aphelenchoidea</taxon>
        <taxon>Aphelenchoididae</taxon>
        <taxon>Bursaphelenchus</taxon>
    </lineage>
</organism>
<dbReference type="OrthoDB" id="5599713at2759"/>
<dbReference type="Pfam" id="PF11704">
    <property type="entry name" value="Folliculin"/>
    <property type="match status" value="1"/>
</dbReference>
<dbReference type="GO" id="GO:0005929">
    <property type="term" value="C:cilium"/>
    <property type="evidence" value="ECO:0007669"/>
    <property type="project" value="UniProtKB-SubCell"/>
</dbReference>
<evidence type="ECO:0000256" key="2">
    <source>
        <dbReference type="ARBA" id="ARBA00004138"/>
    </source>
</evidence>
<dbReference type="GO" id="GO:0005765">
    <property type="term" value="C:lysosomal membrane"/>
    <property type="evidence" value="ECO:0007669"/>
    <property type="project" value="UniProtKB-SubCell"/>
</dbReference>
<accession>A0A811K870</accession>
<evidence type="ECO:0000256" key="11">
    <source>
        <dbReference type="ARBA" id="ARBA00023136"/>
    </source>
</evidence>
<evidence type="ECO:0000256" key="6">
    <source>
        <dbReference type="ARBA" id="ARBA00004656"/>
    </source>
</evidence>
<gene>
    <name evidence="18" type="ORF">BOKJ2_LOCUS3747</name>
</gene>
<evidence type="ECO:0000256" key="1">
    <source>
        <dbReference type="ARBA" id="ARBA00004123"/>
    </source>
</evidence>
<evidence type="ECO:0000256" key="15">
    <source>
        <dbReference type="ARBA" id="ARBA00023273"/>
    </source>
</evidence>
<proteinExistence type="inferred from homology"/>
<dbReference type="InterPro" id="IPR044886">
    <property type="entry name" value="FLCN_DENN_C_sf"/>
</dbReference>
<keyword evidence="9" id="KW-0343">GTPase activation</keyword>